<dbReference type="RefSeq" id="WP_164578136.1">
    <property type="nucleotide sequence ID" value="NZ_JAAXDH010000025.1"/>
</dbReference>
<accession>A0A6P0BBS6</accession>
<dbReference type="Proteomes" id="UP000471560">
    <property type="component" value="Unassembled WGS sequence"/>
</dbReference>
<comment type="caution">
    <text evidence="1">The sequence shown here is derived from an EMBL/GenBank/DDBJ whole genome shotgun (WGS) entry which is preliminary data.</text>
</comment>
<protein>
    <submittedName>
        <fullName evidence="1">Uncharacterized protein</fullName>
    </submittedName>
</protein>
<evidence type="ECO:0000313" key="1">
    <source>
        <dbReference type="EMBL" id="NEI37185.1"/>
    </source>
</evidence>
<dbReference type="AlphaFoldDB" id="A0A6P0BBS6"/>
<reference evidence="1 2" key="1">
    <citation type="submission" date="2019-12" db="EMBL/GenBank/DDBJ databases">
        <title>Rhizobium genotypes associated with high levels of biological nitrogen fixation by grain legumes in a temperate-maritime cropping system.</title>
        <authorList>
            <person name="Maluk M."/>
            <person name="Francesc Ferrando Molina F."/>
            <person name="Lopez Del Egido L."/>
            <person name="Lafos M."/>
            <person name="Langarica-Fuentes A."/>
            <person name="Gebre Yohannes G."/>
            <person name="Young M.W."/>
            <person name="Martin P."/>
            <person name="Gantlett R."/>
            <person name="Kenicer G."/>
            <person name="Hawes C."/>
            <person name="Begg G.S."/>
            <person name="Quilliam R.S."/>
            <person name="Squire G.R."/>
            <person name="Poole P.S."/>
            <person name="Young P.W."/>
            <person name="Iannetta P.M."/>
            <person name="James E.K."/>
        </authorList>
    </citation>
    <scope>NUCLEOTIDE SEQUENCE [LARGE SCALE GENOMIC DNA]</scope>
    <source>
        <strain evidence="1 2">JHI1096</strain>
    </source>
</reference>
<dbReference type="EMBL" id="WUEZ01000032">
    <property type="protein sequence ID" value="NEI37185.1"/>
    <property type="molecule type" value="Genomic_DNA"/>
</dbReference>
<gene>
    <name evidence="1" type="ORF">GR204_24910</name>
</gene>
<organism evidence="1 2">
    <name type="scientific">Rhizobium leguminosarum</name>
    <dbReference type="NCBI Taxonomy" id="384"/>
    <lineage>
        <taxon>Bacteria</taxon>
        <taxon>Pseudomonadati</taxon>
        <taxon>Pseudomonadota</taxon>
        <taxon>Alphaproteobacteria</taxon>
        <taxon>Hyphomicrobiales</taxon>
        <taxon>Rhizobiaceae</taxon>
        <taxon>Rhizobium/Agrobacterium group</taxon>
        <taxon>Rhizobium</taxon>
    </lineage>
</organism>
<evidence type="ECO:0000313" key="2">
    <source>
        <dbReference type="Proteomes" id="UP000471560"/>
    </source>
</evidence>
<proteinExistence type="predicted"/>
<sequence length="358" mass="39769">MARGGLGRQLLAVATPDEQGALQASRPAVLYERLAHETSDSAYDPIRSVMYDVTLGSLPIGPGDEMFGRVTERRIHSVHSAAQEYRIHPKTLRKLLKNAKAIVGSDTLTDERTLLPKDEMLALVDRIRGNLSAEHAAEHIGVSRPSFKVLVRDGHIQNSAGSHQAAMYALYRPSDLDAFVAKVVSHATCAFDQDAGLTSFSETIKRANCKFAELLGLLFGAKLETVSVHPGRSGLRAIMFNPTEVARHTALPSQDGMNIVDAAKVLNIPSQILRNLIDTGWVVAEWQLNPVKRCRQRYLQPSVVEEFKRDYVSLFNLAKEFRKNVGLIRRHLRPLGIFPSISAEAVGATFYHRSFFRY</sequence>
<name>A0A6P0BBS6_RHILE</name>